<evidence type="ECO:0000313" key="2">
    <source>
        <dbReference type="Proteomes" id="UP000287330"/>
    </source>
</evidence>
<reference evidence="2" key="1">
    <citation type="journal article" date="2018" name="Front. Microbiol.">
        <title>Genome-Based Analysis Reveals the Taxonomy and Diversity of the Family Idiomarinaceae.</title>
        <authorList>
            <person name="Liu Y."/>
            <person name="Lai Q."/>
            <person name="Shao Z."/>
        </authorList>
    </citation>
    <scope>NUCLEOTIDE SEQUENCE [LARGE SCALE GENOMIC DNA]</scope>
    <source>
        <strain evidence="2">F23</strain>
    </source>
</reference>
<dbReference type="RefSeq" id="WP_110574318.1">
    <property type="nucleotide sequence ID" value="NZ_PIPV01000005.1"/>
</dbReference>
<evidence type="ECO:0008006" key="3">
    <source>
        <dbReference type="Google" id="ProtNLM"/>
    </source>
</evidence>
<dbReference type="AlphaFoldDB" id="A0A432XYH3"/>
<evidence type="ECO:0000313" key="1">
    <source>
        <dbReference type="EMBL" id="RUO53792.1"/>
    </source>
</evidence>
<gene>
    <name evidence="1" type="ORF">CWE25_07840</name>
</gene>
<dbReference type="OrthoDB" id="8779193at2"/>
<dbReference type="Proteomes" id="UP000287330">
    <property type="component" value="Unassembled WGS sequence"/>
</dbReference>
<dbReference type="EMBL" id="PIPV01000005">
    <property type="protein sequence ID" value="RUO53792.1"/>
    <property type="molecule type" value="Genomic_DNA"/>
</dbReference>
<name>A0A432XYH3_9GAMM</name>
<accession>A0A432XYH3</accession>
<comment type="caution">
    <text evidence="1">The sequence shown here is derived from an EMBL/GenBank/DDBJ whole genome shotgun (WGS) entry which is preliminary data.</text>
</comment>
<proteinExistence type="predicted"/>
<keyword evidence="2" id="KW-1185">Reference proteome</keyword>
<sequence length="132" mass="15019">MQNKQYEEMMKALSQDAVKFARVEFERELDFSIESLPVIDAIVDSVKQKFASQLTDDKVVFTLSNMLGAYCGEVYIQHIGGNWLIEEADTDKNLVYVQDGDKTFPFPGIVYLNLVSDDKKSISEYFSLAVDK</sequence>
<protein>
    <recommendedName>
        <fullName evidence="3">DUF3806 domain-containing protein</fullName>
    </recommendedName>
</protein>
<organism evidence="1 2">
    <name type="scientific">Idiomarina fontislapidosi</name>
    <dbReference type="NCBI Taxonomy" id="263723"/>
    <lineage>
        <taxon>Bacteria</taxon>
        <taxon>Pseudomonadati</taxon>
        <taxon>Pseudomonadota</taxon>
        <taxon>Gammaproteobacteria</taxon>
        <taxon>Alteromonadales</taxon>
        <taxon>Idiomarinaceae</taxon>
        <taxon>Idiomarina</taxon>
    </lineage>
</organism>